<reference evidence="1" key="1">
    <citation type="submission" date="2011-10" db="EMBL/GenBank/DDBJ databases">
        <title>Provirophages and transpovirons: unique mobilome of giant viruses.</title>
        <authorList>
            <person name="Desnues C."/>
            <person name="LaScola B."/>
            <person name="Yutin N."/>
            <person name="Fournous G."/>
            <person name="Koonin E."/>
            <person name="Raoult D."/>
        </authorList>
    </citation>
    <scope>NUCLEOTIDE SEQUENCE</scope>
    <source>
        <strain evidence="1">Mv13-c7</strain>
    </source>
</reference>
<evidence type="ECO:0000313" key="1">
    <source>
        <dbReference type="EMBL" id="AEX61242.1"/>
    </source>
</evidence>
<protein>
    <submittedName>
        <fullName evidence="1">Uncharacterized protein</fullName>
    </submittedName>
</protein>
<name>H2EA19_9VIRU</name>
<organism evidence="1">
    <name type="scientific">Megavirus courdo7</name>
    <dbReference type="NCBI Taxonomy" id="1128135"/>
    <lineage>
        <taxon>Viruses</taxon>
        <taxon>Varidnaviria</taxon>
        <taxon>Bamfordvirae</taxon>
        <taxon>Nucleocytoviricota</taxon>
        <taxon>Megaviricetes</taxon>
        <taxon>Imitervirales</taxon>
        <taxon>Mimiviridae</taxon>
        <taxon>Megamimivirinae</taxon>
        <taxon>Megavirus</taxon>
    </lineage>
</organism>
<accession>H2EA19</accession>
<sequence>MVHVHTDIDCLGLGHVFDYVQNLGQNLTKSDSIFLMSEYGKMKRKVAVNVGDVGTKHIGIIEGSTDIIHSFHWQLCRLQF</sequence>
<gene>
    <name evidence="1" type="ORF">c7_L176</name>
</gene>
<proteinExistence type="predicted"/>
<dbReference type="EMBL" id="JN885990">
    <property type="protein sequence ID" value="AEX61242.1"/>
    <property type="molecule type" value="Genomic_DNA"/>
</dbReference>